<proteinExistence type="predicted"/>
<keyword evidence="1" id="KW-0812">Transmembrane</keyword>
<keyword evidence="1" id="KW-0472">Membrane</keyword>
<comment type="caution">
    <text evidence="3">The sequence shown here is derived from an EMBL/GenBank/DDBJ whole genome shotgun (WGS) entry which is preliminary data.</text>
</comment>
<protein>
    <recommendedName>
        <fullName evidence="2">DUF6460 domain-containing protein</fullName>
    </recommendedName>
</protein>
<evidence type="ECO:0000313" key="3">
    <source>
        <dbReference type="EMBL" id="KAB7738626.1"/>
    </source>
</evidence>
<dbReference type="Proteomes" id="UP000468901">
    <property type="component" value="Unassembled WGS sequence"/>
</dbReference>
<accession>A0A6N6VD79</accession>
<sequence length="83" mass="9190">MIYNALSTLIKFILVAVLIGAVLNEFDISADQVLTDVGFTPQHIMAMLREGFDWALPHFILGALVLIPVWIVLFLLKPPSIGK</sequence>
<keyword evidence="1" id="KW-1133">Transmembrane helix</keyword>
<evidence type="ECO:0000313" key="4">
    <source>
        <dbReference type="Proteomes" id="UP000468901"/>
    </source>
</evidence>
<feature type="transmembrane region" description="Helical" evidence="1">
    <location>
        <begin position="54"/>
        <end position="76"/>
    </location>
</feature>
<dbReference type="AlphaFoldDB" id="A0A6N6VD79"/>
<reference evidence="3 4" key="1">
    <citation type="submission" date="2019-09" db="EMBL/GenBank/DDBJ databases">
        <title>Parvibaculum sedimenti sp. nov., isolated from sediment.</title>
        <authorList>
            <person name="Wang Y."/>
        </authorList>
    </citation>
    <scope>NUCLEOTIDE SEQUENCE [LARGE SCALE GENOMIC DNA]</scope>
    <source>
        <strain evidence="3 4">HXT-9</strain>
    </source>
</reference>
<gene>
    <name evidence="3" type="ORF">F2P47_16010</name>
</gene>
<dbReference type="InterPro" id="IPR045594">
    <property type="entry name" value="DUF6460"/>
</dbReference>
<name>A0A6N6VD79_9HYPH</name>
<keyword evidence="4" id="KW-1185">Reference proteome</keyword>
<evidence type="ECO:0000259" key="2">
    <source>
        <dbReference type="Pfam" id="PF20061"/>
    </source>
</evidence>
<dbReference type="Pfam" id="PF20061">
    <property type="entry name" value="DUF6460"/>
    <property type="match status" value="1"/>
</dbReference>
<organism evidence="3 4">
    <name type="scientific">Parvibaculum sedimenti</name>
    <dbReference type="NCBI Taxonomy" id="2608632"/>
    <lineage>
        <taxon>Bacteria</taxon>
        <taxon>Pseudomonadati</taxon>
        <taxon>Pseudomonadota</taxon>
        <taxon>Alphaproteobacteria</taxon>
        <taxon>Hyphomicrobiales</taxon>
        <taxon>Parvibaculaceae</taxon>
        <taxon>Parvibaculum</taxon>
    </lineage>
</organism>
<dbReference type="RefSeq" id="WP_152217392.1">
    <property type="nucleotide sequence ID" value="NZ_JBAQYD010000222.1"/>
</dbReference>
<evidence type="ECO:0000256" key="1">
    <source>
        <dbReference type="SAM" id="Phobius"/>
    </source>
</evidence>
<dbReference type="EMBL" id="WESC01000018">
    <property type="protein sequence ID" value="KAB7738626.1"/>
    <property type="molecule type" value="Genomic_DNA"/>
</dbReference>
<feature type="domain" description="DUF6460" evidence="2">
    <location>
        <begin position="45"/>
        <end position="78"/>
    </location>
</feature>